<dbReference type="HOGENOM" id="CLU_2806357_0_0_7"/>
<gene>
    <name evidence="1" type="ORF">GSUB_09815</name>
</gene>
<dbReference type="NCBIfam" id="NF047593">
    <property type="entry name" value="IS66_ISAeme5_TnpA"/>
    <property type="match status" value="1"/>
</dbReference>
<dbReference type="EMBL" id="CP010311">
    <property type="protein sequence ID" value="AJF06783.1"/>
    <property type="molecule type" value="Genomic_DNA"/>
</dbReference>
<accession>A0A0B5FHC8</accession>
<evidence type="ECO:0000313" key="1">
    <source>
        <dbReference type="EMBL" id="AJF06783.1"/>
    </source>
</evidence>
<evidence type="ECO:0008006" key="3">
    <source>
        <dbReference type="Google" id="ProtNLM"/>
    </source>
</evidence>
<keyword evidence="2" id="KW-1185">Reference proteome</keyword>
<name>A0A0B5FHC8_9BACT</name>
<dbReference type="AlphaFoldDB" id="A0A0B5FHC8"/>
<evidence type="ECO:0000313" key="2">
    <source>
        <dbReference type="Proteomes" id="UP000035036"/>
    </source>
</evidence>
<dbReference type="Proteomes" id="UP000035036">
    <property type="component" value="Chromosome"/>
</dbReference>
<dbReference type="KEGG" id="gsb:GSUB_09815"/>
<dbReference type="RefSeq" id="WP_040200549.1">
    <property type="nucleotide sequence ID" value="NZ_CP010311.1"/>
</dbReference>
<organism evidence="1 2">
    <name type="scientific">Geoalkalibacter subterraneus</name>
    <dbReference type="NCBI Taxonomy" id="483547"/>
    <lineage>
        <taxon>Bacteria</taxon>
        <taxon>Pseudomonadati</taxon>
        <taxon>Thermodesulfobacteriota</taxon>
        <taxon>Desulfuromonadia</taxon>
        <taxon>Desulfuromonadales</taxon>
        <taxon>Geoalkalibacteraceae</taxon>
        <taxon>Geoalkalibacter</taxon>
    </lineage>
</organism>
<proteinExistence type="predicted"/>
<reference evidence="1 2" key="1">
    <citation type="journal article" date="2015" name="Genome Announc.">
        <title>Genomes of Geoalkalibacter ferrihydriticus Z-0531T and Geoalkalibacter subterraneus Red1T, Two Haloalkaliphilic Metal-Reducing Deltaproteobacteria.</title>
        <authorList>
            <person name="Badalamenti J.P."/>
            <person name="Krajmalnik-Brown R."/>
            <person name="Torres C.I."/>
            <person name="Bond D.R."/>
        </authorList>
    </citation>
    <scope>NUCLEOTIDE SEQUENCE [LARGE SCALE GENOMIC DNA]</scope>
    <source>
        <strain evidence="1 2">Red1</strain>
    </source>
</reference>
<dbReference type="OrthoDB" id="5422656at2"/>
<protein>
    <recommendedName>
        <fullName evidence="3">Transposase</fullName>
    </recommendedName>
</protein>
<sequence length="67" mass="7985">MSPLSQQWTEKLADWRRSGLSMAAWCRQNDEGYYRFLYWRKRLQPEQPEVINVNYFSGSATIKIPVS</sequence>